<protein>
    <submittedName>
        <fullName evidence="2">Uncharacterized protein</fullName>
    </submittedName>
</protein>
<evidence type="ECO:0000313" key="2">
    <source>
        <dbReference type="EMBL" id="GIY31936.1"/>
    </source>
</evidence>
<dbReference type="Proteomes" id="UP001054837">
    <property type="component" value="Unassembled WGS sequence"/>
</dbReference>
<accession>A0AAV4SFG9</accession>
<reference evidence="2 3" key="1">
    <citation type="submission" date="2021-06" db="EMBL/GenBank/DDBJ databases">
        <title>Caerostris darwini draft genome.</title>
        <authorList>
            <person name="Kono N."/>
            <person name="Arakawa K."/>
        </authorList>
    </citation>
    <scope>NUCLEOTIDE SEQUENCE [LARGE SCALE GENOMIC DNA]</scope>
</reference>
<feature type="region of interest" description="Disordered" evidence="1">
    <location>
        <begin position="1"/>
        <end position="28"/>
    </location>
</feature>
<sequence>MATVKSATQTEKKNLYLDTSSTTESIPGEKDYDVAFTKSDQENRIILKEIAYCCKTHLSSHICSINSSNSTHQDSEEDTGHT</sequence>
<evidence type="ECO:0000256" key="1">
    <source>
        <dbReference type="SAM" id="MobiDB-lite"/>
    </source>
</evidence>
<comment type="caution">
    <text evidence="2">The sequence shown here is derived from an EMBL/GenBank/DDBJ whole genome shotgun (WGS) entry which is preliminary data.</text>
</comment>
<keyword evidence="3" id="KW-1185">Reference proteome</keyword>
<organism evidence="2 3">
    <name type="scientific">Caerostris darwini</name>
    <dbReference type="NCBI Taxonomy" id="1538125"/>
    <lineage>
        <taxon>Eukaryota</taxon>
        <taxon>Metazoa</taxon>
        <taxon>Ecdysozoa</taxon>
        <taxon>Arthropoda</taxon>
        <taxon>Chelicerata</taxon>
        <taxon>Arachnida</taxon>
        <taxon>Araneae</taxon>
        <taxon>Araneomorphae</taxon>
        <taxon>Entelegynae</taxon>
        <taxon>Araneoidea</taxon>
        <taxon>Araneidae</taxon>
        <taxon>Caerostris</taxon>
    </lineage>
</organism>
<proteinExistence type="predicted"/>
<dbReference type="EMBL" id="BPLQ01007739">
    <property type="protein sequence ID" value="GIY31936.1"/>
    <property type="molecule type" value="Genomic_DNA"/>
</dbReference>
<dbReference type="AlphaFoldDB" id="A0AAV4SFG9"/>
<gene>
    <name evidence="2" type="ORF">CDAR_65571</name>
</gene>
<name>A0AAV4SFG9_9ARAC</name>
<evidence type="ECO:0000313" key="3">
    <source>
        <dbReference type="Proteomes" id="UP001054837"/>
    </source>
</evidence>